<protein>
    <recommendedName>
        <fullName evidence="3">DUF4054 domain-containing protein</fullName>
    </recommendedName>
</protein>
<name>A0A6L7AB40_LEULA</name>
<evidence type="ECO:0000313" key="2">
    <source>
        <dbReference type="Proteomes" id="UP000478636"/>
    </source>
</evidence>
<gene>
    <name evidence="1" type="ORF">GQS40_06435</name>
</gene>
<reference evidence="1 2" key="1">
    <citation type="submission" date="2019-12" db="EMBL/GenBank/DDBJ databases">
        <title>Complete genome sequence of Leuconostoc lactis strain AVN1 provides insights into metabolic potential.</title>
        <authorList>
            <person name="Besrour N."/>
            <person name="Najjari A."/>
            <person name="Fhoula I."/>
            <person name="Jaballah S."/>
            <person name="Klibi N."/>
            <person name="Ouzari H.I."/>
        </authorList>
    </citation>
    <scope>NUCLEOTIDE SEQUENCE [LARGE SCALE GENOMIC DNA]</scope>
    <source>
        <strain evidence="1 2">AVN1</strain>
    </source>
</reference>
<organism evidence="1 2">
    <name type="scientific">Leuconostoc lactis</name>
    <dbReference type="NCBI Taxonomy" id="1246"/>
    <lineage>
        <taxon>Bacteria</taxon>
        <taxon>Bacillati</taxon>
        <taxon>Bacillota</taxon>
        <taxon>Bacilli</taxon>
        <taxon>Lactobacillales</taxon>
        <taxon>Lactobacillaceae</taxon>
        <taxon>Leuconostoc</taxon>
    </lineage>
</organism>
<evidence type="ECO:0000313" key="1">
    <source>
        <dbReference type="EMBL" id="MWN21308.1"/>
    </source>
</evidence>
<dbReference type="Proteomes" id="UP000478636">
    <property type="component" value="Unassembled WGS sequence"/>
</dbReference>
<sequence length="129" mass="14428">MYLSQEEYIALNLGTVPDDYNQLERRAEIELNRITRSFYLTTDLMTDVKWRREPFKLAMAFQINHMYTSKLTTAQAVADKPVSVSQSVGGTSINKSFAKPTTDEASVLSLDAKQALYGTGLLYSGVSYA</sequence>
<proteinExistence type="predicted"/>
<dbReference type="EMBL" id="WSZI01000013">
    <property type="protein sequence ID" value="MWN21308.1"/>
    <property type="molecule type" value="Genomic_DNA"/>
</dbReference>
<accession>A0A6L7AB40</accession>
<dbReference type="AlphaFoldDB" id="A0A6L7AB40"/>
<evidence type="ECO:0008006" key="3">
    <source>
        <dbReference type="Google" id="ProtNLM"/>
    </source>
</evidence>
<comment type="caution">
    <text evidence="1">The sequence shown here is derived from an EMBL/GenBank/DDBJ whole genome shotgun (WGS) entry which is preliminary data.</text>
</comment>